<dbReference type="AlphaFoldDB" id="A0A150MS88"/>
<proteinExistence type="predicted"/>
<reference evidence="1 2" key="1">
    <citation type="submission" date="2016-01" db="EMBL/GenBank/DDBJ databases">
        <title>Draft Genome Sequences of Seven Thermophilic Sporeformers Isolated from Foods.</title>
        <authorList>
            <person name="Berendsen E.M."/>
            <person name="Wells-Bennik M.H."/>
            <person name="Krawcyk A.O."/>
            <person name="De Jong A."/>
            <person name="Holsappel S."/>
            <person name="Eijlander R.T."/>
            <person name="Kuipers O.P."/>
        </authorList>
    </citation>
    <scope>NUCLEOTIDE SEQUENCE [LARGE SCALE GENOMIC DNA]</scope>
    <source>
        <strain evidence="1 2">B4110</strain>
    </source>
</reference>
<gene>
    <name evidence="1" type="ORF">B4110_0352</name>
</gene>
<sequence length="73" mass="8910">MRFYLTYEELKHLESILCFIVNNRFYLTYEELKPAKIYLQCRKINSFYLTYEELKLAGKSYIEATEISFLSYL</sequence>
<organism evidence="1 2">
    <name type="scientific">Parageobacillus toebii</name>
    <dbReference type="NCBI Taxonomy" id="153151"/>
    <lineage>
        <taxon>Bacteria</taxon>
        <taxon>Bacillati</taxon>
        <taxon>Bacillota</taxon>
        <taxon>Bacilli</taxon>
        <taxon>Bacillales</taxon>
        <taxon>Anoxybacillaceae</taxon>
        <taxon>Parageobacillus</taxon>
    </lineage>
</organism>
<dbReference type="Proteomes" id="UP000075324">
    <property type="component" value="Unassembled WGS sequence"/>
</dbReference>
<comment type="caution">
    <text evidence="1">The sequence shown here is derived from an EMBL/GenBank/DDBJ whole genome shotgun (WGS) entry which is preliminary data.</text>
</comment>
<evidence type="ECO:0000313" key="2">
    <source>
        <dbReference type="Proteomes" id="UP000075324"/>
    </source>
</evidence>
<dbReference type="PATRIC" id="fig|153151.4.peg.461"/>
<dbReference type="EMBL" id="LQYW01000108">
    <property type="protein sequence ID" value="KYD27289.1"/>
    <property type="molecule type" value="Genomic_DNA"/>
</dbReference>
<name>A0A150MS88_9BACL</name>
<evidence type="ECO:0000313" key="1">
    <source>
        <dbReference type="EMBL" id="KYD27289.1"/>
    </source>
</evidence>
<protein>
    <submittedName>
        <fullName evidence="1">Uncharacterized protein</fullName>
    </submittedName>
</protein>
<accession>A0A150MS88</accession>